<feature type="region of interest" description="Disordered" evidence="3">
    <location>
        <begin position="250"/>
        <end position="321"/>
    </location>
</feature>
<protein>
    <submittedName>
        <fullName evidence="5">1-acyl-sn-glycerol-3-phosphate acyltransferase</fullName>
    </submittedName>
</protein>
<accession>A0ABR9VZK1</accession>
<feature type="compositionally biased region" description="Basic and acidic residues" evidence="3">
    <location>
        <begin position="283"/>
        <end position="300"/>
    </location>
</feature>
<comment type="caution">
    <text evidence="5">The sequence shown here is derived from an EMBL/GenBank/DDBJ whole genome shotgun (WGS) entry which is preliminary data.</text>
</comment>
<gene>
    <name evidence="5" type="ORF">IOE58_02700</name>
</gene>
<reference evidence="5 6" key="1">
    <citation type="submission" date="2020-10" db="EMBL/GenBank/DDBJ databases">
        <title>Draft genome and description of Brachybacterium epidermidis sp nov.</title>
        <authorList>
            <person name="Boxberger M."/>
            <person name="La Scola B."/>
        </authorList>
    </citation>
    <scope>NUCLEOTIDE SEQUENCE [LARGE SCALE GENOMIC DNA]</scope>
    <source>
        <strain evidence="5 6">Marseille-Q2903</strain>
    </source>
</reference>
<dbReference type="Proteomes" id="UP000644727">
    <property type="component" value="Unassembled WGS sequence"/>
</dbReference>
<proteinExistence type="predicted"/>
<evidence type="ECO:0000259" key="4">
    <source>
        <dbReference type="SMART" id="SM00563"/>
    </source>
</evidence>
<dbReference type="SUPFAM" id="SSF69593">
    <property type="entry name" value="Glycerol-3-phosphate (1)-acyltransferase"/>
    <property type="match status" value="1"/>
</dbReference>
<dbReference type="CDD" id="cd07989">
    <property type="entry name" value="LPLAT_AGPAT-like"/>
    <property type="match status" value="1"/>
</dbReference>
<evidence type="ECO:0000313" key="5">
    <source>
        <dbReference type="EMBL" id="MBE9403150.1"/>
    </source>
</evidence>
<evidence type="ECO:0000256" key="1">
    <source>
        <dbReference type="ARBA" id="ARBA00022679"/>
    </source>
</evidence>
<dbReference type="EMBL" id="JADEYR010000001">
    <property type="protein sequence ID" value="MBE9403150.1"/>
    <property type="molecule type" value="Genomic_DNA"/>
</dbReference>
<keyword evidence="2 5" id="KW-0012">Acyltransferase</keyword>
<feature type="domain" description="Phospholipid/glycerol acyltransferase" evidence="4">
    <location>
        <begin position="71"/>
        <end position="189"/>
    </location>
</feature>
<evidence type="ECO:0000313" key="6">
    <source>
        <dbReference type="Proteomes" id="UP000644727"/>
    </source>
</evidence>
<name>A0ABR9VZK1_9MICO</name>
<dbReference type="InterPro" id="IPR002123">
    <property type="entry name" value="Plipid/glycerol_acylTrfase"/>
</dbReference>
<dbReference type="Pfam" id="PF01553">
    <property type="entry name" value="Acyltransferase"/>
    <property type="match status" value="1"/>
</dbReference>
<keyword evidence="1" id="KW-0808">Transferase</keyword>
<evidence type="ECO:0000256" key="2">
    <source>
        <dbReference type="ARBA" id="ARBA00023315"/>
    </source>
</evidence>
<dbReference type="PANTHER" id="PTHR10434">
    <property type="entry name" value="1-ACYL-SN-GLYCEROL-3-PHOSPHATE ACYLTRANSFERASE"/>
    <property type="match status" value="1"/>
</dbReference>
<sequence length="321" mass="34837">MTPPPPARRARSLRQRAHDLAVSWDLGGARAPERRSGAVIGVLQVPLRPILTLLARPTWIGRENLQVPGPAVVCGNHLGPFDAFAYGHLLHAAGIAPRFLAKESLFRIPVVGGLIRATGQIPVLRGTARSGGALAAARAALGRGEMLMVFPEGTYSRDPQGWPMRARLGAARLALDTGAPLIPVACWGSPQLWPVGSALPRPRPGRSLTLQVGAPIRAERAEGESTHDAAVRVTGHVMDVITAMLADLRQEQPPAQRHDPRLDPHRPEEGSPASRAVRRRIERRGIGRRDVGRRDAGRRDVGRRRSPLLRRSTFSTPPEER</sequence>
<dbReference type="RefSeq" id="WP_193864857.1">
    <property type="nucleotide sequence ID" value="NZ_JADEYR010000001.1"/>
</dbReference>
<evidence type="ECO:0000256" key="3">
    <source>
        <dbReference type="SAM" id="MobiDB-lite"/>
    </source>
</evidence>
<feature type="compositionally biased region" description="Basic and acidic residues" evidence="3">
    <location>
        <begin position="256"/>
        <end position="269"/>
    </location>
</feature>
<organism evidence="5 6">
    <name type="scientific">Brachybacterium epidermidis</name>
    <dbReference type="NCBI Taxonomy" id="2781983"/>
    <lineage>
        <taxon>Bacteria</taxon>
        <taxon>Bacillati</taxon>
        <taxon>Actinomycetota</taxon>
        <taxon>Actinomycetes</taxon>
        <taxon>Micrococcales</taxon>
        <taxon>Dermabacteraceae</taxon>
        <taxon>Brachybacterium</taxon>
    </lineage>
</organism>
<dbReference type="SMART" id="SM00563">
    <property type="entry name" value="PlsC"/>
    <property type="match status" value="1"/>
</dbReference>
<keyword evidence="6" id="KW-1185">Reference proteome</keyword>
<dbReference type="GO" id="GO:0016746">
    <property type="term" value="F:acyltransferase activity"/>
    <property type="evidence" value="ECO:0007669"/>
    <property type="project" value="UniProtKB-KW"/>
</dbReference>
<dbReference type="PANTHER" id="PTHR10434:SF55">
    <property type="entry name" value="POSSIBLE ACYLTRANSFERASE"/>
    <property type="match status" value="1"/>
</dbReference>